<gene>
    <name evidence="16" type="ORF">LP43_1621</name>
</gene>
<comment type="catalytic activity">
    <reaction evidence="1">
        <text>ATP + protein L-histidine = ADP + protein N-phospho-L-histidine.</text>
        <dbReference type="EC" id="2.7.13.3"/>
    </reaction>
</comment>
<keyword evidence="5" id="KW-0597">Phosphoprotein</keyword>
<dbReference type="Pfam" id="PF00512">
    <property type="entry name" value="HisKA"/>
    <property type="match status" value="1"/>
</dbReference>
<keyword evidence="9" id="KW-0418">Kinase</keyword>
<keyword evidence="4" id="KW-1003">Cell membrane</keyword>
<evidence type="ECO:0000256" key="12">
    <source>
        <dbReference type="ARBA" id="ARBA00023012"/>
    </source>
</evidence>
<dbReference type="SUPFAM" id="SSF55874">
    <property type="entry name" value="ATPase domain of HSP90 chaperone/DNA topoisomerase II/histidine kinase"/>
    <property type="match status" value="1"/>
</dbReference>
<dbReference type="InterPro" id="IPR005467">
    <property type="entry name" value="His_kinase_dom"/>
</dbReference>
<dbReference type="SMART" id="SM00388">
    <property type="entry name" value="HisKA"/>
    <property type="match status" value="1"/>
</dbReference>
<dbReference type="Gene3D" id="1.10.287.130">
    <property type="match status" value="1"/>
</dbReference>
<dbReference type="PANTHER" id="PTHR45528:SF1">
    <property type="entry name" value="SENSOR HISTIDINE KINASE CPXA"/>
    <property type="match status" value="1"/>
</dbReference>
<evidence type="ECO:0000313" key="16">
    <source>
        <dbReference type="EMBL" id="KGM06401.1"/>
    </source>
</evidence>
<keyword evidence="8" id="KW-0547">Nucleotide-binding</keyword>
<keyword evidence="6" id="KW-0808">Transferase</keyword>
<evidence type="ECO:0000256" key="3">
    <source>
        <dbReference type="ARBA" id="ARBA00012438"/>
    </source>
</evidence>
<dbReference type="EC" id="2.7.13.3" evidence="3"/>
<keyword evidence="11 14" id="KW-1133">Transmembrane helix</keyword>
<comment type="subcellular location">
    <subcellularLocation>
        <location evidence="2">Cell membrane</location>
        <topology evidence="2">Multi-pass membrane protein</topology>
    </subcellularLocation>
</comment>
<protein>
    <recommendedName>
        <fullName evidence="3">histidine kinase</fullName>
        <ecNumber evidence="3">2.7.13.3</ecNumber>
    </recommendedName>
</protein>
<evidence type="ECO:0000256" key="5">
    <source>
        <dbReference type="ARBA" id="ARBA00022553"/>
    </source>
</evidence>
<dbReference type="Gene3D" id="3.30.565.10">
    <property type="entry name" value="Histidine kinase-like ATPase, C-terminal domain"/>
    <property type="match status" value="1"/>
</dbReference>
<evidence type="ECO:0000256" key="11">
    <source>
        <dbReference type="ARBA" id="ARBA00022989"/>
    </source>
</evidence>
<dbReference type="Proteomes" id="UP000029999">
    <property type="component" value="Unassembled WGS sequence"/>
</dbReference>
<feature type="transmembrane region" description="Helical" evidence="14">
    <location>
        <begin position="12"/>
        <end position="35"/>
    </location>
</feature>
<evidence type="ECO:0000256" key="13">
    <source>
        <dbReference type="ARBA" id="ARBA00023136"/>
    </source>
</evidence>
<keyword evidence="12" id="KW-0902">Two-component regulatory system</keyword>
<comment type="caution">
    <text evidence="16">The sequence shown here is derived from an EMBL/GenBank/DDBJ whole genome shotgun (WGS) entry which is preliminary data.</text>
</comment>
<keyword evidence="13 14" id="KW-0472">Membrane</keyword>
<dbReference type="GO" id="GO:0005886">
    <property type="term" value="C:plasma membrane"/>
    <property type="evidence" value="ECO:0007669"/>
    <property type="project" value="UniProtKB-SubCell"/>
</dbReference>
<dbReference type="EMBL" id="JRQD01000004">
    <property type="protein sequence ID" value="KGM06401.1"/>
    <property type="molecule type" value="Genomic_DNA"/>
</dbReference>
<evidence type="ECO:0000313" key="17">
    <source>
        <dbReference type="Proteomes" id="UP000029999"/>
    </source>
</evidence>
<evidence type="ECO:0000256" key="1">
    <source>
        <dbReference type="ARBA" id="ARBA00000085"/>
    </source>
</evidence>
<dbReference type="InterPro" id="IPR036097">
    <property type="entry name" value="HisK_dim/P_sf"/>
</dbReference>
<dbReference type="InterPro" id="IPR003661">
    <property type="entry name" value="HisK_dim/P_dom"/>
</dbReference>
<dbReference type="GO" id="GO:0005524">
    <property type="term" value="F:ATP binding"/>
    <property type="evidence" value="ECO:0007669"/>
    <property type="project" value="UniProtKB-KW"/>
</dbReference>
<evidence type="ECO:0000256" key="9">
    <source>
        <dbReference type="ARBA" id="ARBA00022777"/>
    </source>
</evidence>
<dbReference type="InterPro" id="IPR036890">
    <property type="entry name" value="HATPase_C_sf"/>
</dbReference>
<evidence type="ECO:0000256" key="2">
    <source>
        <dbReference type="ARBA" id="ARBA00004651"/>
    </source>
</evidence>
<dbReference type="AlphaFoldDB" id="A0A0A0BEM1"/>
<sequence>MKRPLSLKLSIAVAFLAMGLVIVLGYSMLSVQFFFRGMDSLLASNMETALASYVDTTSKQERKQGQEFSGYFISQDWAQQPAAIRQAFTVAPELSARLQKQAHKTWFTPPDLINFLIKLNIGDEVFFISRSISRDQVSPLIGRNAKQSRQLVLLLSISISVLLALIVWVLIRHVSQPVSRLTRWTHELSPDQLKQDIPDFSYPELNEMAALIQRSFSTVHSALEREQQFLRFTSHELRTPISIIRNNVELSHKLGQQHGQSLPDKQMQIFDRIDRASLTMKHLTETLLWLSREQPQQLEKHRFSLDQLISQIVDEMRYLLRDKPVKIELHTSSIEITQSPAAVRIIIGNLIRNAFQHTWDGHITIQQQGNQVIIDNHCQLFNNDVKSQDQGFGLGLQLTEKLCKRLGWQYENQPQNDGHHVSLLISA</sequence>
<dbReference type="RefSeq" id="WP_036314108.1">
    <property type="nucleotide sequence ID" value="NZ_JRQD01000004.1"/>
</dbReference>
<feature type="domain" description="Histidine kinase" evidence="15">
    <location>
        <begin position="232"/>
        <end position="427"/>
    </location>
</feature>
<keyword evidence="7 14" id="KW-0812">Transmembrane</keyword>
<dbReference type="STRING" id="392484.LP43_1621"/>
<dbReference type="InterPro" id="IPR050398">
    <property type="entry name" value="HssS/ArlS-like"/>
</dbReference>
<feature type="transmembrane region" description="Helical" evidence="14">
    <location>
        <begin position="151"/>
        <end position="171"/>
    </location>
</feature>
<evidence type="ECO:0000259" key="15">
    <source>
        <dbReference type="PROSITE" id="PS50109"/>
    </source>
</evidence>
<evidence type="ECO:0000256" key="4">
    <source>
        <dbReference type="ARBA" id="ARBA00022475"/>
    </source>
</evidence>
<evidence type="ECO:0000256" key="7">
    <source>
        <dbReference type="ARBA" id="ARBA00022692"/>
    </source>
</evidence>
<dbReference type="PANTHER" id="PTHR45528">
    <property type="entry name" value="SENSOR HISTIDINE KINASE CPXA"/>
    <property type="match status" value="1"/>
</dbReference>
<proteinExistence type="predicted"/>
<dbReference type="SUPFAM" id="SSF47384">
    <property type="entry name" value="Homodimeric domain of signal transducing histidine kinase"/>
    <property type="match status" value="1"/>
</dbReference>
<evidence type="ECO:0000256" key="10">
    <source>
        <dbReference type="ARBA" id="ARBA00022840"/>
    </source>
</evidence>
<evidence type="ECO:0000256" key="6">
    <source>
        <dbReference type="ARBA" id="ARBA00022679"/>
    </source>
</evidence>
<accession>A0A0A0BEM1</accession>
<dbReference type="Gene3D" id="6.10.340.10">
    <property type="match status" value="1"/>
</dbReference>
<evidence type="ECO:0000256" key="14">
    <source>
        <dbReference type="SAM" id="Phobius"/>
    </source>
</evidence>
<dbReference type="PROSITE" id="PS50109">
    <property type="entry name" value="HIS_KIN"/>
    <property type="match status" value="1"/>
</dbReference>
<name>A0A0A0BEM1_9GAMM</name>
<dbReference type="GO" id="GO:0000155">
    <property type="term" value="F:phosphorelay sensor kinase activity"/>
    <property type="evidence" value="ECO:0007669"/>
    <property type="project" value="InterPro"/>
</dbReference>
<dbReference type="CDD" id="cd00082">
    <property type="entry name" value="HisKA"/>
    <property type="match status" value="1"/>
</dbReference>
<keyword evidence="10" id="KW-0067">ATP-binding</keyword>
<reference evidence="16 17" key="1">
    <citation type="submission" date="2014-09" db="EMBL/GenBank/DDBJ databases">
        <authorList>
            <person name="Grob C."/>
            <person name="Taubert M."/>
            <person name="Howat A.M."/>
            <person name="Burns O.J."/>
            <person name="Dixon J.L."/>
            <person name="Chen Y."/>
            <person name="Murrell J.C."/>
        </authorList>
    </citation>
    <scope>NUCLEOTIDE SEQUENCE [LARGE SCALE GENOMIC DNA]</scope>
    <source>
        <strain evidence="16">L4</strain>
    </source>
</reference>
<evidence type="ECO:0000256" key="8">
    <source>
        <dbReference type="ARBA" id="ARBA00022741"/>
    </source>
</evidence>
<organism evidence="16 17">
    <name type="scientific">Methylophaga thiooxydans</name>
    <dbReference type="NCBI Taxonomy" id="392484"/>
    <lineage>
        <taxon>Bacteria</taxon>
        <taxon>Pseudomonadati</taxon>
        <taxon>Pseudomonadota</taxon>
        <taxon>Gammaproteobacteria</taxon>
        <taxon>Thiotrichales</taxon>
        <taxon>Piscirickettsiaceae</taxon>
        <taxon>Methylophaga</taxon>
    </lineage>
</organism>